<dbReference type="PANTHER" id="PTHR45138">
    <property type="entry name" value="REGULATORY COMPONENTS OF SENSORY TRANSDUCTION SYSTEM"/>
    <property type="match status" value="1"/>
</dbReference>
<evidence type="ECO:0000256" key="3">
    <source>
        <dbReference type="PROSITE-ProRule" id="PRU00169"/>
    </source>
</evidence>
<feature type="domain" description="GGDEF" evidence="5">
    <location>
        <begin position="162"/>
        <end position="316"/>
    </location>
</feature>
<gene>
    <name evidence="6" type="ORF">DI603_13145</name>
</gene>
<keyword evidence="3" id="KW-0597">Phosphoprotein</keyword>
<reference evidence="6 7" key="1">
    <citation type="submission" date="2017-08" db="EMBL/GenBank/DDBJ databases">
        <title>Infants hospitalized years apart are colonized by the same room-sourced microbial strains.</title>
        <authorList>
            <person name="Brooks B."/>
            <person name="Olm M.R."/>
            <person name="Firek B.A."/>
            <person name="Baker R."/>
            <person name="Thomas B.C."/>
            <person name="Morowitz M.J."/>
            <person name="Banfield J.F."/>
        </authorList>
    </citation>
    <scope>NUCLEOTIDE SEQUENCE [LARGE SCALE GENOMIC DNA]</scope>
    <source>
        <strain evidence="6">S2_012_000_R2_81</strain>
    </source>
</reference>
<dbReference type="NCBIfam" id="TIGR00254">
    <property type="entry name" value="GGDEF"/>
    <property type="match status" value="1"/>
</dbReference>
<dbReference type="GO" id="GO:1902201">
    <property type="term" value="P:negative regulation of bacterial-type flagellum-dependent cell motility"/>
    <property type="evidence" value="ECO:0007669"/>
    <property type="project" value="TreeGrafter"/>
</dbReference>
<accession>A0A2W5FES9</accession>
<organism evidence="6 7">
    <name type="scientific">Roseateles depolymerans</name>
    <dbReference type="NCBI Taxonomy" id="76731"/>
    <lineage>
        <taxon>Bacteria</taxon>
        <taxon>Pseudomonadati</taxon>
        <taxon>Pseudomonadota</taxon>
        <taxon>Betaproteobacteria</taxon>
        <taxon>Burkholderiales</taxon>
        <taxon>Sphaerotilaceae</taxon>
        <taxon>Roseateles</taxon>
    </lineage>
</organism>
<dbReference type="Gene3D" id="3.30.70.270">
    <property type="match status" value="1"/>
</dbReference>
<dbReference type="InterPro" id="IPR050469">
    <property type="entry name" value="Diguanylate_Cyclase"/>
</dbReference>
<dbReference type="EC" id="2.7.7.65" evidence="1"/>
<dbReference type="EMBL" id="QFOD01000011">
    <property type="protein sequence ID" value="PZP31306.1"/>
    <property type="molecule type" value="Genomic_DNA"/>
</dbReference>
<name>A0A2W5FES9_9BURK</name>
<dbReference type="InterPro" id="IPR043128">
    <property type="entry name" value="Rev_trsase/Diguanyl_cyclase"/>
</dbReference>
<dbReference type="CDD" id="cd01949">
    <property type="entry name" value="GGDEF"/>
    <property type="match status" value="1"/>
</dbReference>
<dbReference type="GO" id="GO:0005886">
    <property type="term" value="C:plasma membrane"/>
    <property type="evidence" value="ECO:0007669"/>
    <property type="project" value="TreeGrafter"/>
</dbReference>
<feature type="domain" description="Response regulatory" evidence="4">
    <location>
        <begin position="4"/>
        <end position="119"/>
    </location>
</feature>
<dbReference type="PROSITE" id="PS50887">
    <property type="entry name" value="GGDEF"/>
    <property type="match status" value="1"/>
</dbReference>
<dbReference type="InterPro" id="IPR000160">
    <property type="entry name" value="GGDEF_dom"/>
</dbReference>
<dbReference type="PANTHER" id="PTHR45138:SF9">
    <property type="entry name" value="DIGUANYLATE CYCLASE DGCM-RELATED"/>
    <property type="match status" value="1"/>
</dbReference>
<evidence type="ECO:0000259" key="4">
    <source>
        <dbReference type="PROSITE" id="PS50110"/>
    </source>
</evidence>
<dbReference type="InterPro" id="IPR001789">
    <property type="entry name" value="Sig_transdc_resp-reg_receiver"/>
</dbReference>
<protein>
    <recommendedName>
        <fullName evidence="1">diguanylate cyclase</fullName>
        <ecNumber evidence="1">2.7.7.65</ecNumber>
    </recommendedName>
</protein>
<comment type="catalytic activity">
    <reaction evidence="2">
        <text>2 GTP = 3',3'-c-di-GMP + 2 diphosphate</text>
        <dbReference type="Rhea" id="RHEA:24898"/>
        <dbReference type="ChEBI" id="CHEBI:33019"/>
        <dbReference type="ChEBI" id="CHEBI:37565"/>
        <dbReference type="ChEBI" id="CHEBI:58805"/>
        <dbReference type="EC" id="2.7.7.65"/>
    </reaction>
</comment>
<dbReference type="InterPro" id="IPR029787">
    <property type="entry name" value="Nucleotide_cyclase"/>
</dbReference>
<comment type="caution">
    <text evidence="6">The sequence shown here is derived from an EMBL/GenBank/DDBJ whole genome shotgun (WGS) entry which is preliminary data.</text>
</comment>
<dbReference type="GO" id="GO:0052621">
    <property type="term" value="F:diguanylate cyclase activity"/>
    <property type="evidence" value="ECO:0007669"/>
    <property type="project" value="UniProtKB-EC"/>
</dbReference>
<dbReference type="AlphaFoldDB" id="A0A2W5FES9"/>
<dbReference type="SUPFAM" id="SSF55073">
    <property type="entry name" value="Nucleotide cyclase"/>
    <property type="match status" value="1"/>
</dbReference>
<dbReference type="PROSITE" id="PS50110">
    <property type="entry name" value="RESPONSE_REGULATORY"/>
    <property type="match status" value="1"/>
</dbReference>
<dbReference type="SMART" id="SM00267">
    <property type="entry name" value="GGDEF"/>
    <property type="match status" value="1"/>
</dbReference>
<evidence type="ECO:0000313" key="7">
    <source>
        <dbReference type="Proteomes" id="UP000249633"/>
    </source>
</evidence>
<dbReference type="GO" id="GO:0043709">
    <property type="term" value="P:cell adhesion involved in single-species biofilm formation"/>
    <property type="evidence" value="ECO:0007669"/>
    <property type="project" value="TreeGrafter"/>
</dbReference>
<dbReference type="InterPro" id="IPR011006">
    <property type="entry name" value="CheY-like_superfamily"/>
</dbReference>
<dbReference type="SUPFAM" id="SSF52172">
    <property type="entry name" value="CheY-like"/>
    <property type="match status" value="1"/>
</dbReference>
<dbReference type="FunFam" id="3.30.70.270:FF:000001">
    <property type="entry name" value="Diguanylate cyclase domain protein"/>
    <property type="match status" value="1"/>
</dbReference>
<evidence type="ECO:0000259" key="5">
    <source>
        <dbReference type="PROSITE" id="PS50887"/>
    </source>
</evidence>
<evidence type="ECO:0000256" key="2">
    <source>
        <dbReference type="ARBA" id="ARBA00034247"/>
    </source>
</evidence>
<dbReference type="Gene3D" id="3.40.50.2300">
    <property type="match status" value="1"/>
</dbReference>
<sequence length="327" mass="35640">MSQRILLVDDDPAAIRLMSHLLQSLGEIRFATNGQDAIRMAGEFQPGVIVLDAQMPDLSGFEVCAILKSDPATADIPVIFVTSSDEADFEVSGFDAGAADYVTKPVRPAALLARVRTQLRLAEATAELRRLTHVDALTEVANRRRFDDSIVKEWRRGRRDAQPLSLILIDIDHFKRFNDHYGHPAGDACLRSIAQILRRACQRPADLVARIGGEEFALLMPQTDRHGAAHVARFIGEALEVEQIAHAMSPTRSHVTASLGLSSMDAANPHWLAWTSQPGLAPLADDGSAQALVRAADQALYAAKAAGRARAASRDLVLSMQPNDDFR</sequence>
<evidence type="ECO:0000313" key="6">
    <source>
        <dbReference type="EMBL" id="PZP31306.1"/>
    </source>
</evidence>
<evidence type="ECO:0000256" key="1">
    <source>
        <dbReference type="ARBA" id="ARBA00012528"/>
    </source>
</evidence>
<feature type="modified residue" description="4-aspartylphosphate" evidence="3">
    <location>
        <position position="52"/>
    </location>
</feature>
<dbReference type="Pfam" id="PF00072">
    <property type="entry name" value="Response_reg"/>
    <property type="match status" value="1"/>
</dbReference>
<dbReference type="Pfam" id="PF00990">
    <property type="entry name" value="GGDEF"/>
    <property type="match status" value="1"/>
</dbReference>
<dbReference type="GO" id="GO:0000160">
    <property type="term" value="P:phosphorelay signal transduction system"/>
    <property type="evidence" value="ECO:0007669"/>
    <property type="project" value="InterPro"/>
</dbReference>
<dbReference type="Proteomes" id="UP000249633">
    <property type="component" value="Unassembled WGS sequence"/>
</dbReference>
<proteinExistence type="predicted"/>
<dbReference type="SMART" id="SM00448">
    <property type="entry name" value="REC"/>
    <property type="match status" value="1"/>
</dbReference>